<sequence>MKDVIRKEHILNHSIDNVWNAITKQEQISNWFIEADFKAEPGYKYTFTAPEEQNCSQITGEVKKANPYTLIYTWIVAETNIETTVKWELEKTEEGTKLLLEHSGISNYLGENAVTMFTSFNGGWDNCISGLSKYLKQDVHAR</sequence>
<evidence type="ECO:0000313" key="3">
    <source>
        <dbReference type="EMBL" id="TSE11428.1"/>
    </source>
</evidence>
<dbReference type="AlphaFoldDB" id="A0A554VRW2"/>
<dbReference type="RefSeq" id="WP_143915054.1">
    <property type="nucleotide sequence ID" value="NZ_CANMIK010000004.1"/>
</dbReference>
<name>A0A554VRW2_9FLAO</name>
<evidence type="ECO:0000313" key="4">
    <source>
        <dbReference type="Proteomes" id="UP000318833"/>
    </source>
</evidence>
<proteinExistence type="inferred from homology"/>
<dbReference type="Gene3D" id="3.30.530.20">
    <property type="match status" value="1"/>
</dbReference>
<comment type="similarity">
    <text evidence="1">Belongs to the AHA1 family.</text>
</comment>
<evidence type="ECO:0000256" key="1">
    <source>
        <dbReference type="ARBA" id="ARBA00006817"/>
    </source>
</evidence>
<accession>A0A554VRW2</accession>
<reference evidence="3 4" key="1">
    <citation type="submission" date="2019-07" db="EMBL/GenBank/DDBJ databases">
        <title>The draft genome sequence of Aquimarina algiphila M91.</title>
        <authorList>
            <person name="Meng X."/>
        </authorList>
    </citation>
    <scope>NUCLEOTIDE SEQUENCE [LARGE SCALE GENOMIC DNA]</scope>
    <source>
        <strain evidence="3 4">M91</strain>
    </source>
</reference>
<evidence type="ECO:0000259" key="2">
    <source>
        <dbReference type="Pfam" id="PF08327"/>
    </source>
</evidence>
<comment type="caution">
    <text evidence="3">The sequence shown here is derived from an EMBL/GenBank/DDBJ whole genome shotgun (WGS) entry which is preliminary data.</text>
</comment>
<protein>
    <submittedName>
        <fullName evidence="3">SRPBCC domain-containing protein</fullName>
    </submittedName>
</protein>
<dbReference type="SUPFAM" id="SSF55961">
    <property type="entry name" value="Bet v1-like"/>
    <property type="match status" value="1"/>
</dbReference>
<dbReference type="OrthoDB" id="2355173at2"/>
<dbReference type="Pfam" id="PF08327">
    <property type="entry name" value="AHSA1"/>
    <property type="match status" value="1"/>
</dbReference>
<organism evidence="3 4">
    <name type="scientific">Aquimarina algiphila</name>
    <dbReference type="NCBI Taxonomy" id="2047982"/>
    <lineage>
        <taxon>Bacteria</taxon>
        <taxon>Pseudomonadati</taxon>
        <taxon>Bacteroidota</taxon>
        <taxon>Flavobacteriia</taxon>
        <taxon>Flavobacteriales</taxon>
        <taxon>Flavobacteriaceae</taxon>
        <taxon>Aquimarina</taxon>
    </lineage>
</organism>
<gene>
    <name evidence="3" type="ORF">FOF46_00150</name>
</gene>
<keyword evidence="4" id="KW-1185">Reference proteome</keyword>
<dbReference type="CDD" id="cd07814">
    <property type="entry name" value="SRPBCC_CalC_Aha1-like"/>
    <property type="match status" value="1"/>
</dbReference>
<dbReference type="InterPro" id="IPR013538">
    <property type="entry name" value="ASHA1/2-like_C"/>
</dbReference>
<dbReference type="Proteomes" id="UP000318833">
    <property type="component" value="Unassembled WGS sequence"/>
</dbReference>
<feature type="domain" description="Activator of Hsp90 ATPase homologue 1/2-like C-terminal" evidence="2">
    <location>
        <begin position="13"/>
        <end position="136"/>
    </location>
</feature>
<dbReference type="InterPro" id="IPR023393">
    <property type="entry name" value="START-like_dom_sf"/>
</dbReference>
<dbReference type="EMBL" id="VLNR01000001">
    <property type="protein sequence ID" value="TSE11428.1"/>
    <property type="molecule type" value="Genomic_DNA"/>
</dbReference>